<sequence length="634" mass="72588">MQNSSNTQILQFNKAQKNQSSDSSILQDDDTSLQSLPLITAQFPILELMPALQKGNLFEGQNEISHDFIKISQEISPDKRYRNKNISVRSSPAKLNKNQSINGSPSINSINDLSPKKISPWIEIRLRKGHRDGNVTYYRKKTCENNVIRFNGQTDKTLIKLKPTQFKNNENIDQNKIGSDNNVPKINNTDDQNQTILEQQNYSCMLRAMKAQLLKEYRNRKALHSHQVQVQKSTNQTSTATPSSVNPFFNMIRSNRKQSADKNTIDVFKSKESGKIINLKPSALEVQSNSTTTNHKRCNAVNTQKAALQIKNMQFSNIFHKRAKDSQLFNDQGHNPYPHPKSQNSNRQQMSTILTTQPQITSRPITACGDLKKEKERCFRKDQQKESSKINKSFDNSRRNVQVSYSIVNFGECINTSQSTTSSSLFLMKRMLGNKRLLSNDLLSSLGDSQKQFAQQNLQMKIRQNNLNSSVVINTDDNQIQDITPKNLIEFQIPRPNILEKKPFEEQSIYQNRLAAQNQIPYLNLNANHIQTQSRVIKSKSKKSSRYMRAASGQVENSDYINNQENYQKYIFSQQIQHKKGGEHRHLDQQRKIKSTMNKIGDIFSEISLKKNIDNENNICAMVRNIPTTANACI</sequence>
<gene>
    <name evidence="2" type="primary">Contig16585.g17658</name>
    <name evidence="2" type="ORF">STYLEM_5163</name>
</gene>
<reference evidence="2 3" key="1">
    <citation type="submission" date="2014-06" db="EMBL/GenBank/DDBJ databases">
        <authorList>
            <person name="Swart Estienne"/>
        </authorList>
    </citation>
    <scope>NUCLEOTIDE SEQUENCE [LARGE SCALE GENOMIC DNA]</scope>
    <source>
        <strain evidence="2 3">130c</strain>
    </source>
</reference>
<dbReference type="Proteomes" id="UP000039865">
    <property type="component" value="Unassembled WGS sequence"/>
</dbReference>
<feature type="region of interest" description="Disordered" evidence="1">
    <location>
        <begin position="1"/>
        <end position="28"/>
    </location>
</feature>
<feature type="compositionally biased region" description="Polar residues" evidence="1">
    <location>
        <begin position="1"/>
        <end position="18"/>
    </location>
</feature>
<proteinExistence type="predicted"/>
<keyword evidence="3" id="KW-1185">Reference proteome</keyword>
<protein>
    <submittedName>
        <fullName evidence="2">Uncharacterized protein</fullName>
    </submittedName>
</protein>
<feature type="region of interest" description="Disordered" evidence="1">
    <location>
        <begin position="328"/>
        <end position="349"/>
    </location>
</feature>
<feature type="compositionally biased region" description="Polar residues" evidence="1">
    <location>
        <begin position="226"/>
        <end position="247"/>
    </location>
</feature>
<dbReference type="InParanoid" id="A0A078A201"/>
<evidence type="ECO:0000256" key="1">
    <source>
        <dbReference type="SAM" id="MobiDB-lite"/>
    </source>
</evidence>
<dbReference type="EMBL" id="CCKQ01005017">
    <property type="protein sequence ID" value="CDW76165.1"/>
    <property type="molecule type" value="Genomic_DNA"/>
</dbReference>
<dbReference type="AlphaFoldDB" id="A0A078A201"/>
<evidence type="ECO:0000313" key="2">
    <source>
        <dbReference type="EMBL" id="CDW76165.1"/>
    </source>
</evidence>
<evidence type="ECO:0000313" key="3">
    <source>
        <dbReference type="Proteomes" id="UP000039865"/>
    </source>
</evidence>
<feature type="region of interest" description="Disordered" evidence="1">
    <location>
        <begin position="225"/>
        <end position="247"/>
    </location>
</feature>
<organism evidence="2 3">
    <name type="scientific">Stylonychia lemnae</name>
    <name type="common">Ciliate</name>
    <dbReference type="NCBI Taxonomy" id="5949"/>
    <lineage>
        <taxon>Eukaryota</taxon>
        <taxon>Sar</taxon>
        <taxon>Alveolata</taxon>
        <taxon>Ciliophora</taxon>
        <taxon>Intramacronucleata</taxon>
        <taxon>Spirotrichea</taxon>
        <taxon>Stichotrichia</taxon>
        <taxon>Sporadotrichida</taxon>
        <taxon>Oxytrichidae</taxon>
        <taxon>Stylonychinae</taxon>
        <taxon>Stylonychia</taxon>
    </lineage>
</organism>
<accession>A0A078A201</accession>
<name>A0A078A201_STYLE</name>
<feature type="compositionally biased region" description="Low complexity" evidence="1">
    <location>
        <begin position="19"/>
        <end position="28"/>
    </location>
</feature>